<dbReference type="InterPro" id="IPR010265">
    <property type="entry name" value="Phage_lambda_TipM"/>
</dbReference>
<keyword evidence="2" id="KW-1185">Reference proteome</keyword>
<dbReference type="EMBL" id="CP102780">
    <property type="protein sequence ID" value="UVA80470.1"/>
    <property type="molecule type" value="Genomic_DNA"/>
</dbReference>
<dbReference type="Pfam" id="PF05939">
    <property type="entry name" value="Phage_min_tail"/>
    <property type="match status" value="1"/>
</dbReference>
<gene>
    <name evidence="1" type="ORF">NTU39_05455</name>
</gene>
<evidence type="ECO:0000313" key="1">
    <source>
        <dbReference type="EMBL" id="UVA80470.1"/>
    </source>
</evidence>
<name>A0ABY5QKP9_9BURK</name>
<dbReference type="RefSeq" id="WP_257959402.1">
    <property type="nucleotide sequence ID" value="NZ_CP102780.1"/>
</dbReference>
<reference evidence="1" key="1">
    <citation type="submission" date="2022-08" db="EMBL/GenBank/DDBJ databases">
        <title>Multi-unit outbreak of Pandoraea commovens among non-cystic fibrosis intensive care patients from 2019 to 2021 in Berlin, Germany.</title>
        <authorList>
            <person name="Menzel P."/>
        </authorList>
    </citation>
    <scope>NUCLEOTIDE SEQUENCE</scope>
    <source>
        <strain evidence="1">LB-19-202-79</strain>
    </source>
</reference>
<evidence type="ECO:0000313" key="2">
    <source>
        <dbReference type="Proteomes" id="UP001058980"/>
    </source>
</evidence>
<proteinExistence type="predicted"/>
<sequence>MAYETFAYPFQAEPSGAITYRLLSAQFGDGYEQVAEDGINIEKQSWPLTFIGSAAEMQPILEFLRRHRGYIRFLWTPPGFEQALFKARQFNYIPNSGGNASITATFELAPAP</sequence>
<accession>A0ABY5QKP9</accession>
<organism evidence="1 2">
    <name type="scientific">Pandoraea commovens</name>
    <dbReference type="NCBI Taxonomy" id="2508289"/>
    <lineage>
        <taxon>Bacteria</taxon>
        <taxon>Pseudomonadati</taxon>
        <taxon>Pseudomonadota</taxon>
        <taxon>Betaproteobacteria</taxon>
        <taxon>Burkholderiales</taxon>
        <taxon>Burkholderiaceae</taxon>
        <taxon>Pandoraea</taxon>
    </lineage>
</organism>
<dbReference type="Proteomes" id="UP001058980">
    <property type="component" value="Chromosome"/>
</dbReference>
<protein>
    <submittedName>
        <fullName evidence="1">Phage tail protein</fullName>
    </submittedName>
</protein>